<dbReference type="GO" id="GO:0071944">
    <property type="term" value="C:cell periphery"/>
    <property type="evidence" value="ECO:0007669"/>
    <property type="project" value="UniProtKB-ARBA"/>
</dbReference>
<proteinExistence type="predicted"/>
<comment type="caution">
    <text evidence="8">The sequence shown here is derived from an EMBL/GenBank/DDBJ whole genome shotgun (WGS) entry which is preliminary data.</text>
</comment>
<feature type="region of interest" description="Disordered" evidence="5">
    <location>
        <begin position="383"/>
        <end position="413"/>
    </location>
</feature>
<evidence type="ECO:0000256" key="3">
    <source>
        <dbReference type="ARBA" id="ARBA00022989"/>
    </source>
</evidence>
<protein>
    <submittedName>
        <fullName evidence="8">Uncharacterized protein</fullName>
    </submittedName>
</protein>
<dbReference type="EMBL" id="AZGY01000002">
    <property type="protein sequence ID" value="OAA32423.1"/>
    <property type="molecule type" value="Genomic_DNA"/>
</dbReference>
<feature type="region of interest" description="Disordered" evidence="5">
    <location>
        <begin position="179"/>
        <end position="250"/>
    </location>
</feature>
<keyword evidence="3 6" id="KW-1133">Transmembrane helix</keyword>
<name>A0A166UF22_9HYPO</name>
<reference evidence="8 9" key="1">
    <citation type="journal article" date="2016" name="Genome Biol. Evol.">
        <title>Divergent and convergent evolution of fungal pathogenicity.</title>
        <authorList>
            <person name="Shang Y."/>
            <person name="Xiao G."/>
            <person name="Zheng P."/>
            <person name="Cen K."/>
            <person name="Zhan S."/>
            <person name="Wang C."/>
        </authorList>
    </citation>
    <scope>NUCLEOTIDE SEQUENCE [LARGE SCALE GENOMIC DNA]</scope>
    <source>
        <strain evidence="8 9">RCEF 2490</strain>
    </source>
</reference>
<comment type="subcellular location">
    <subcellularLocation>
        <location evidence="1">Membrane</location>
        <topology evidence="1">Single-pass membrane protein</topology>
    </subcellularLocation>
</comment>
<feature type="region of interest" description="Disordered" evidence="5">
    <location>
        <begin position="281"/>
        <end position="361"/>
    </location>
</feature>
<sequence length="427" mass="43274">MSSPLATLSLFGLASHLAAAHVVPRETKIADTPSLSIVSWPIVATPAPDSPRELLRRQAATVCGFIGGDPNLPATCLAGSHCAADVAHGVIGCCPDEGPCNSGIYTGCVDQSSGPQTVANPYIFTCRASSVCYKNVFEGGFFQYGCGSASNLATTVLGTAPGKGRLQLDSVSVALTATPTALPQPTTLTSDSTETSTPGSTSTTTAAATSTSTTSTNTGPGSTSSLTSSALQPTSTDGGAAPPSDGGESRNTGAIVGGVVGGIAAVVLLGVIAVFLRRRMSQRDGGGPGEVSDARSMGISSPQPMTARQEVSGVMAPPRNVAAAHGSDRASLESGVLGNTVPRPENIGTAITRNGGPSAESDRVPLTGELEEFSHGFNSALDNIETDSDAENNPTTSTAYPIPRRGTGGGGVLWQQNRRRSRNLAWM</sequence>
<evidence type="ECO:0000256" key="1">
    <source>
        <dbReference type="ARBA" id="ARBA00004167"/>
    </source>
</evidence>
<dbReference type="AlphaFoldDB" id="A0A166UF22"/>
<feature type="transmembrane region" description="Helical" evidence="6">
    <location>
        <begin position="254"/>
        <end position="276"/>
    </location>
</feature>
<dbReference type="InterPro" id="IPR051694">
    <property type="entry name" value="Immunoregulatory_rcpt-like"/>
</dbReference>
<dbReference type="STRING" id="1081109.A0A166UF22"/>
<evidence type="ECO:0000256" key="5">
    <source>
        <dbReference type="SAM" id="MobiDB-lite"/>
    </source>
</evidence>
<dbReference type="Proteomes" id="UP000078544">
    <property type="component" value="Unassembled WGS sequence"/>
</dbReference>
<feature type="compositionally biased region" description="Low complexity" evidence="5">
    <location>
        <begin position="179"/>
        <end position="236"/>
    </location>
</feature>
<keyword evidence="7" id="KW-0732">Signal</keyword>
<organism evidence="8 9">
    <name type="scientific">Moelleriella libera RCEF 2490</name>
    <dbReference type="NCBI Taxonomy" id="1081109"/>
    <lineage>
        <taxon>Eukaryota</taxon>
        <taxon>Fungi</taxon>
        <taxon>Dikarya</taxon>
        <taxon>Ascomycota</taxon>
        <taxon>Pezizomycotina</taxon>
        <taxon>Sordariomycetes</taxon>
        <taxon>Hypocreomycetidae</taxon>
        <taxon>Hypocreales</taxon>
        <taxon>Clavicipitaceae</taxon>
        <taxon>Moelleriella</taxon>
    </lineage>
</organism>
<accession>A0A166UF22</accession>
<keyword evidence="2 6" id="KW-0812">Transmembrane</keyword>
<keyword evidence="9" id="KW-1185">Reference proteome</keyword>
<evidence type="ECO:0000256" key="2">
    <source>
        <dbReference type="ARBA" id="ARBA00022692"/>
    </source>
</evidence>
<dbReference type="PANTHER" id="PTHR15549">
    <property type="entry name" value="PAIRED IMMUNOGLOBULIN-LIKE TYPE 2 RECEPTOR"/>
    <property type="match status" value="1"/>
</dbReference>
<feature type="chain" id="PRO_5007880568" evidence="7">
    <location>
        <begin position="21"/>
        <end position="427"/>
    </location>
</feature>
<evidence type="ECO:0000256" key="4">
    <source>
        <dbReference type="ARBA" id="ARBA00023136"/>
    </source>
</evidence>
<evidence type="ECO:0000256" key="6">
    <source>
        <dbReference type="SAM" id="Phobius"/>
    </source>
</evidence>
<dbReference type="OrthoDB" id="5386093at2759"/>
<feature type="signal peptide" evidence="7">
    <location>
        <begin position="1"/>
        <end position="20"/>
    </location>
</feature>
<keyword evidence="4 6" id="KW-0472">Membrane</keyword>
<evidence type="ECO:0000313" key="8">
    <source>
        <dbReference type="EMBL" id="OAA32423.1"/>
    </source>
</evidence>
<dbReference type="PANTHER" id="PTHR15549:SF30">
    <property type="entry name" value="MID2 DOMAIN-CONTAINING PROTEIN"/>
    <property type="match status" value="1"/>
</dbReference>
<evidence type="ECO:0000313" key="9">
    <source>
        <dbReference type="Proteomes" id="UP000078544"/>
    </source>
</evidence>
<gene>
    <name evidence="8" type="ORF">AAL_01755</name>
</gene>
<evidence type="ECO:0000256" key="7">
    <source>
        <dbReference type="SAM" id="SignalP"/>
    </source>
</evidence>
<dbReference type="GO" id="GO:0016020">
    <property type="term" value="C:membrane"/>
    <property type="evidence" value="ECO:0007669"/>
    <property type="project" value="UniProtKB-SubCell"/>
</dbReference>